<proteinExistence type="predicted"/>
<dbReference type="AlphaFoldDB" id="A0A8T2NQB9"/>
<evidence type="ECO:0000313" key="1">
    <source>
        <dbReference type="EMBL" id="KAG9341380.1"/>
    </source>
</evidence>
<dbReference type="EMBL" id="JAFBMS010000035">
    <property type="protein sequence ID" value="KAG9341380.1"/>
    <property type="molecule type" value="Genomic_DNA"/>
</dbReference>
<protein>
    <submittedName>
        <fullName evidence="1">Uncharacterized protein</fullName>
    </submittedName>
</protein>
<gene>
    <name evidence="1" type="ORF">JZ751_019187</name>
</gene>
<organism evidence="1 2">
    <name type="scientific">Albula glossodonta</name>
    <name type="common">roundjaw bonefish</name>
    <dbReference type="NCBI Taxonomy" id="121402"/>
    <lineage>
        <taxon>Eukaryota</taxon>
        <taxon>Metazoa</taxon>
        <taxon>Chordata</taxon>
        <taxon>Craniata</taxon>
        <taxon>Vertebrata</taxon>
        <taxon>Euteleostomi</taxon>
        <taxon>Actinopterygii</taxon>
        <taxon>Neopterygii</taxon>
        <taxon>Teleostei</taxon>
        <taxon>Albuliformes</taxon>
        <taxon>Albulidae</taxon>
        <taxon>Albula</taxon>
    </lineage>
</organism>
<sequence length="65" mass="7649">MEWECESRCCWTVQWAVEELLESLDLEKSNYHMGLSRTCQSQRNPSPCHYMRDTTLQQGKGYGCN</sequence>
<evidence type="ECO:0000313" key="2">
    <source>
        <dbReference type="Proteomes" id="UP000824540"/>
    </source>
</evidence>
<name>A0A8T2NQB9_9TELE</name>
<dbReference type="Proteomes" id="UP000824540">
    <property type="component" value="Unassembled WGS sequence"/>
</dbReference>
<reference evidence="1" key="1">
    <citation type="thesis" date="2021" institute="BYU ScholarsArchive" country="Provo, UT, USA">
        <title>Applications of and Algorithms for Genome Assembly and Genomic Analyses with an Emphasis on Marine Teleosts.</title>
        <authorList>
            <person name="Pickett B.D."/>
        </authorList>
    </citation>
    <scope>NUCLEOTIDE SEQUENCE</scope>
    <source>
        <strain evidence="1">HI-2016</strain>
    </source>
</reference>
<keyword evidence="2" id="KW-1185">Reference proteome</keyword>
<comment type="caution">
    <text evidence="1">The sequence shown here is derived from an EMBL/GenBank/DDBJ whole genome shotgun (WGS) entry which is preliminary data.</text>
</comment>
<accession>A0A8T2NQB9</accession>